<comment type="caution">
    <text evidence="2">The sequence shown here is derived from an EMBL/GenBank/DDBJ whole genome shotgun (WGS) entry which is preliminary data.</text>
</comment>
<reference evidence="2 3" key="1">
    <citation type="submission" date="2019-02" db="EMBL/GenBank/DDBJ databases">
        <title>Marinobacter halodurans sp. nov., a marine bacterium isolated from sea tidal flat.</title>
        <authorList>
            <person name="Yoo Y."/>
            <person name="Lee D.W."/>
            <person name="Kim B.S."/>
            <person name="Kim J.-J."/>
        </authorList>
    </citation>
    <scope>NUCLEOTIDE SEQUENCE [LARGE SCALE GENOMIC DNA]</scope>
    <source>
        <strain evidence="2 3">YJ-S3-2</strain>
    </source>
</reference>
<evidence type="ECO:0008006" key="4">
    <source>
        <dbReference type="Google" id="ProtNLM"/>
    </source>
</evidence>
<keyword evidence="1" id="KW-0175">Coiled coil</keyword>
<keyword evidence="3" id="KW-1185">Reference proteome</keyword>
<protein>
    <recommendedName>
        <fullName evidence="4">Transposase</fullName>
    </recommendedName>
</protein>
<dbReference type="EMBL" id="SJDL01000035">
    <property type="protein sequence ID" value="TBW50336.1"/>
    <property type="molecule type" value="Genomic_DNA"/>
</dbReference>
<proteinExistence type="predicted"/>
<accession>A0ABY1ZJS9</accession>
<name>A0ABY1ZJS9_9GAMM</name>
<organism evidence="2 3">
    <name type="scientific">Marinobacter halodurans</name>
    <dbReference type="NCBI Taxonomy" id="2528979"/>
    <lineage>
        <taxon>Bacteria</taxon>
        <taxon>Pseudomonadati</taxon>
        <taxon>Pseudomonadota</taxon>
        <taxon>Gammaproteobacteria</taxon>
        <taxon>Pseudomonadales</taxon>
        <taxon>Marinobacteraceae</taxon>
        <taxon>Marinobacter</taxon>
    </lineage>
</organism>
<evidence type="ECO:0000313" key="2">
    <source>
        <dbReference type="EMBL" id="TBW50336.1"/>
    </source>
</evidence>
<dbReference type="RefSeq" id="WP_131483331.1">
    <property type="nucleotide sequence ID" value="NZ_SJDL01000035.1"/>
</dbReference>
<dbReference type="Proteomes" id="UP000313645">
    <property type="component" value="Unassembled WGS sequence"/>
</dbReference>
<gene>
    <name evidence="2" type="ORF">EZI54_18305</name>
</gene>
<sequence>MVLENAGLNESELAEYCRRKGPYVEQIKAWRSGCEQANRAAKAVKTRAEREEERAARQRIRQLERELRHKDVVLAETACYVAWIYGPLIALA</sequence>
<feature type="coiled-coil region" evidence="1">
    <location>
        <begin position="34"/>
        <end position="66"/>
    </location>
</feature>
<evidence type="ECO:0000256" key="1">
    <source>
        <dbReference type="SAM" id="Coils"/>
    </source>
</evidence>
<evidence type="ECO:0000313" key="3">
    <source>
        <dbReference type="Proteomes" id="UP000313645"/>
    </source>
</evidence>